<feature type="compositionally biased region" description="Polar residues" evidence="1">
    <location>
        <begin position="40"/>
        <end position="55"/>
    </location>
</feature>
<evidence type="ECO:0000256" key="1">
    <source>
        <dbReference type="SAM" id="MobiDB-lite"/>
    </source>
</evidence>
<evidence type="ECO:0000313" key="2">
    <source>
        <dbReference type="EMBL" id="KAA0198841.1"/>
    </source>
</evidence>
<feature type="region of interest" description="Disordered" evidence="1">
    <location>
        <begin position="1"/>
        <end position="105"/>
    </location>
</feature>
<dbReference type="AlphaFoldDB" id="A0A8E0VKN0"/>
<organism evidence="2 3">
    <name type="scientific">Fasciolopsis buskii</name>
    <dbReference type="NCBI Taxonomy" id="27845"/>
    <lineage>
        <taxon>Eukaryota</taxon>
        <taxon>Metazoa</taxon>
        <taxon>Spiralia</taxon>
        <taxon>Lophotrochozoa</taxon>
        <taxon>Platyhelminthes</taxon>
        <taxon>Trematoda</taxon>
        <taxon>Digenea</taxon>
        <taxon>Plagiorchiida</taxon>
        <taxon>Echinostomata</taxon>
        <taxon>Echinostomatoidea</taxon>
        <taxon>Fasciolidae</taxon>
        <taxon>Fasciolopsis</taxon>
    </lineage>
</organism>
<keyword evidence="3" id="KW-1185">Reference proteome</keyword>
<evidence type="ECO:0000313" key="3">
    <source>
        <dbReference type="Proteomes" id="UP000728185"/>
    </source>
</evidence>
<sequence>MAPIQPCGWRQWTRMHGRAQQKAGAANATATPYQTDRKGSVTTRTDTTNTASLSPSYGAAAPSSERSFSQDRRLRTLQVRPQSSRDPCNFHQNNPNPPYQESYSH</sequence>
<dbReference type="Proteomes" id="UP000728185">
    <property type="component" value="Unassembled WGS sequence"/>
</dbReference>
<accession>A0A8E0VKN0</accession>
<dbReference type="EMBL" id="LUCM01001463">
    <property type="protein sequence ID" value="KAA0198841.1"/>
    <property type="molecule type" value="Genomic_DNA"/>
</dbReference>
<comment type="caution">
    <text evidence="2">The sequence shown here is derived from an EMBL/GenBank/DDBJ whole genome shotgun (WGS) entry which is preliminary data.</text>
</comment>
<proteinExistence type="predicted"/>
<reference evidence="2" key="1">
    <citation type="submission" date="2019-05" db="EMBL/GenBank/DDBJ databases">
        <title>Annotation for the trematode Fasciolopsis buski.</title>
        <authorList>
            <person name="Choi Y.-J."/>
        </authorList>
    </citation>
    <scope>NUCLEOTIDE SEQUENCE</scope>
    <source>
        <strain evidence="2">HT</strain>
        <tissue evidence="2">Whole worm</tissue>
    </source>
</reference>
<protein>
    <submittedName>
        <fullName evidence="2">Uncharacterized protein</fullName>
    </submittedName>
</protein>
<feature type="compositionally biased region" description="Polar residues" evidence="1">
    <location>
        <begin position="79"/>
        <end position="105"/>
    </location>
</feature>
<name>A0A8E0VKN0_9TREM</name>
<feature type="compositionally biased region" description="Low complexity" evidence="1">
    <location>
        <begin position="20"/>
        <end position="31"/>
    </location>
</feature>
<gene>
    <name evidence="2" type="ORF">FBUS_09112</name>
</gene>